<organism evidence="2 3">
    <name type="scientific">Fundulus heteroclitus</name>
    <name type="common">Killifish</name>
    <name type="synonym">Mummichog</name>
    <dbReference type="NCBI Taxonomy" id="8078"/>
    <lineage>
        <taxon>Eukaryota</taxon>
        <taxon>Metazoa</taxon>
        <taxon>Chordata</taxon>
        <taxon>Craniata</taxon>
        <taxon>Vertebrata</taxon>
        <taxon>Euteleostomi</taxon>
        <taxon>Actinopterygii</taxon>
        <taxon>Neopterygii</taxon>
        <taxon>Teleostei</taxon>
        <taxon>Neoteleostei</taxon>
        <taxon>Acanthomorphata</taxon>
        <taxon>Ovalentaria</taxon>
        <taxon>Atherinomorphae</taxon>
        <taxon>Cyprinodontiformes</taxon>
        <taxon>Fundulidae</taxon>
        <taxon>Fundulus</taxon>
    </lineage>
</organism>
<dbReference type="InterPro" id="IPR003599">
    <property type="entry name" value="Ig_sub"/>
</dbReference>
<dbReference type="Ensembl" id="ENSFHET00000004166.1">
    <property type="protein sequence ID" value="ENSFHEP00000025863.1"/>
    <property type="gene ID" value="ENSFHEG00000008337.1"/>
</dbReference>
<dbReference type="InterPro" id="IPR013783">
    <property type="entry name" value="Ig-like_fold"/>
</dbReference>
<evidence type="ECO:0000259" key="1">
    <source>
        <dbReference type="PROSITE" id="PS50835"/>
    </source>
</evidence>
<dbReference type="InterPro" id="IPR036179">
    <property type="entry name" value="Ig-like_dom_sf"/>
</dbReference>
<dbReference type="Proteomes" id="UP000265000">
    <property type="component" value="Unplaced"/>
</dbReference>
<name>A0A3Q2QEZ3_FUNHE</name>
<dbReference type="PANTHER" id="PTHR46013">
    <property type="entry name" value="VASCULAR CELL ADHESION MOLECULE 1"/>
    <property type="match status" value="1"/>
</dbReference>
<evidence type="ECO:0000313" key="2">
    <source>
        <dbReference type="Ensembl" id="ENSFHEP00000025863.1"/>
    </source>
</evidence>
<dbReference type="SMART" id="SM00409">
    <property type="entry name" value="IG"/>
    <property type="match status" value="2"/>
</dbReference>
<dbReference type="Pfam" id="PF13895">
    <property type="entry name" value="Ig_2"/>
    <property type="match status" value="1"/>
</dbReference>
<proteinExistence type="predicted"/>
<dbReference type="SUPFAM" id="SSF48726">
    <property type="entry name" value="Immunoglobulin"/>
    <property type="match status" value="3"/>
</dbReference>
<dbReference type="PANTHER" id="PTHR46013:SF4">
    <property type="entry name" value="B-CELL RECEPTOR CD22-RELATED"/>
    <property type="match status" value="1"/>
</dbReference>
<dbReference type="AlphaFoldDB" id="A0A3Q2QEZ3"/>
<protein>
    <recommendedName>
        <fullName evidence="1">Ig-like domain-containing protein</fullName>
    </recommendedName>
</protein>
<dbReference type="Gene3D" id="2.60.40.10">
    <property type="entry name" value="Immunoglobulins"/>
    <property type="match status" value="3"/>
</dbReference>
<keyword evidence="3" id="KW-1185">Reference proteome</keyword>
<dbReference type="STRING" id="8078.ENSFHEP00000025863"/>
<dbReference type="GeneTree" id="ENSGT00940000176060"/>
<sequence>ATWSYSEETMCAVRGSTVVFLCLFENTEKREIDRFMWGHTTSSNIRLILRHPGHGSGRYEYIGDKERNCSMKVHKVERYDAGKYFFRFNMNKGCHTKQNPIQTLIDLNVLVQNADGDEIQEGDSVTLTCINSCDGHDASSMLSWFKDGKAIDEGPVLQLNNVSTEHSGNYTCSLKSQNGTTSAVARVVVERADGGVVLICSSEAQPPVGNYSWFRIADGQTLTVGRQAELFAVHAGQYLCSVSNKHGSQNSTVFTLKTKREYFTLGSVFYERVIGECIHRGLFVFFYSVFFETVQKAPRKGQSVPTCMYLMPVKKTKGWNTLNSCLKVNFINPEYNFSYKLEIFYFNCIVRIEVGTSVWKL</sequence>
<feature type="domain" description="Ig-like" evidence="1">
    <location>
        <begin position="196"/>
        <end position="255"/>
    </location>
</feature>
<reference evidence="2" key="2">
    <citation type="submission" date="2025-09" db="UniProtKB">
        <authorList>
            <consortium name="Ensembl"/>
        </authorList>
    </citation>
    <scope>IDENTIFICATION</scope>
</reference>
<feature type="domain" description="Ig-like" evidence="1">
    <location>
        <begin position="100"/>
        <end position="188"/>
    </location>
</feature>
<dbReference type="SMART" id="SM00408">
    <property type="entry name" value="IGc2"/>
    <property type="match status" value="2"/>
</dbReference>
<dbReference type="InterPro" id="IPR007110">
    <property type="entry name" value="Ig-like_dom"/>
</dbReference>
<reference evidence="2" key="1">
    <citation type="submission" date="2025-08" db="UniProtKB">
        <authorList>
            <consortium name="Ensembl"/>
        </authorList>
    </citation>
    <scope>IDENTIFICATION</scope>
</reference>
<evidence type="ECO:0000313" key="3">
    <source>
        <dbReference type="Proteomes" id="UP000265000"/>
    </source>
</evidence>
<dbReference type="InterPro" id="IPR003598">
    <property type="entry name" value="Ig_sub2"/>
</dbReference>
<accession>A0A3Q2QEZ3</accession>
<dbReference type="PROSITE" id="PS50835">
    <property type="entry name" value="IG_LIKE"/>
    <property type="match status" value="2"/>
</dbReference>